<protein>
    <recommendedName>
        <fullName evidence="3">Small CPxCG-related zinc finger protein</fullName>
    </recommendedName>
</protein>
<reference evidence="1 2" key="1">
    <citation type="journal article" date="2014" name="PLoS Genet.">
        <title>Phylogenetically driven sequencing of extremely halophilic archaea reveals strategies for static and dynamic osmo-response.</title>
        <authorList>
            <person name="Becker E.A."/>
            <person name="Seitzer P.M."/>
            <person name="Tritt A."/>
            <person name="Larsen D."/>
            <person name="Krusor M."/>
            <person name="Yao A.I."/>
            <person name="Wu D."/>
            <person name="Madern D."/>
            <person name="Eisen J.A."/>
            <person name="Darling A.E."/>
            <person name="Facciotti M.T."/>
        </authorList>
    </citation>
    <scope>NUCLEOTIDE SEQUENCE [LARGE SCALE GENOMIC DNA]</scope>
    <source>
        <strain evidence="1 2">JCM 10717</strain>
    </source>
</reference>
<dbReference type="InterPro" id="IPR055991">
    <property type="entry name" value="DUF7569"/>
</dbReference>
<organism evidence="1 2">
    <name type="scientific">Haloferax volcanii JCM 10717</name>
    <dbReference type="NCBI Taxonomy" id="1227458"/>
    <lineage>
        <taxon>Archaea</taxon>
        <taxon>Methanobacteriati</taxon>
        <taxon>Methanobacteriota</taxon>
        <taxon>Stenosarchaea group</taxon>
        <taxon>Halobacteria</taxon>
        <taxon>Halobacteriales</taxon>
        <taxon>Haloferacaceae</taxon>
        <taxon>Haloferax</taxon>
    </lineage>
</organism>
<dbReference type="PATRIC" id="fig|1227458.3.peg.2128"/>
<sequence>MPTMSDPCDGCGRAVEDALARAVQLQVDGSTVDDQRLCPTCFADWITQYEEQMSPKRSSDDSTDSEIIVD</sequence>
<dbReference type="Pfam" id="PF24453">
    <property type="entry name" value="DUF7569"/>
    <property type="match status" value="1"/>
</dbReference>
<evidence type="ECO:0008006" key="3">
    <source>
        <dbReference type="Google" id="ProtNLM"/>
    </source>
</evidence>
<comment type="caution">
    <text evidence="1">The sequence shown here is derived from an EMBL/GenBank/DDBJ whole genome shotgun (WGS) entry which is preliminary data.</text>
</comment>
<proteinExistence type="predicted"/>
<gene>
    <name evidence="1" type="ORF">C452_10817</name>
</gene>
<dbReference type="EMBL" id="AOLL01000014">
    <property type="protein sequence ID" value="ELZ90183.1"/>
    <property type="molecule type" value="Genomic_DNA"/>
</dbReference>
<accession>M0I2C2</accession>
<dbReference type="AlphaFoldDB" id="M0I2C2"/>
<dbReference type="Proteomes" id="UP000011577">
    <property type="component" value="Unassembled WGS sequence"/>
</dbReference>
<name>M0I2C2_HALVO</name>
<evidence type="ECO:0000313" key="2">
    <source>
        <dbReference type="Proteomes" id="UP000011577"/>
    </source>
</evidence>
<evidence type="ECO:0000313" key="1">
    <source>
        <dbReference type="EMBL" id="ELZ90183.1"/>
    </source>
</evidence>